<protein>
    <submittedName>
        <fullName evidence="1">Uncharacterized protein</fullName>
    </submittedName>
</protein>
<sequence>MGGARPMAYAHTMATPTAAYKKPAGLWLPHFFRFLVPALFSPSTPRCSSKLLDYFIEAGRMLELELIGLLMFVCRDDEDVVERHLPKLSNNTSIESTRCMATSRLLWLRLPFSEISFWPRRFLKRLTNFFNAGADNNRRRTSTS</sequence>
<comment type="caution">
    <text evidence="1">The sequence shown here is derived from an EMBL/GenBank/DDBJ whole genome shotgun (WGS) entry which is preliminary data.</text>
</comment>
<organism evidence="1 2">
    <name type="scientific">Caenorhabditis auriculariae</name>
    <dbReference type="NCBI Taxonomy" id="2777116"/>
    <lineage>
        <taxon>Eukaryota</taxon>
        <taxon>Metazoa</taxon>
        <taxon>Ecdysozoa</taxon>
        <taxon>Nematoda</taxon>
        <taxon>Chromadorea</taxon>
        <taxon>Rhabditida</taxon>
        <taxon>Rhabditina</taxon>
        <taxon>Rhabditomorpha</taxon>
        <taxon>Rhabditoidea</taxon>
        <taxon>Rhabditidae</taxon>
        <taxon>Peloderinae</taxon>
        <taxon>Caenorhabditis</taxon>
    </lineage>
</organism>
<gene>
    <name evidence="1" type="ORF">CAUJ_LOCUS4950</name>
</gene>
<proteinExistence type="predicted"/>
<name>A0A8S1H0F2_9PELO</name>
<keyword evidence="2" id="KW-1185">Reference proteome</keyword>
<accession>A0A8S1H0F2</accession>
<dbReference type="Proteomes" id="UP000835052">
    <property type="component" value="Unassembled WGS sequence"/>
</dbReference>
<evidence type="ECO:0000313" key="2">
    <source>
        <dbReference type="Proteomes" id="UP000835052"/>
    </source>
</evidence>
<reference evidence="1" key="1">
    <citation type="submission" date="2020-10" db="EMBL/GenBank/DDBJ databases">
        <authorList>
            <person name="Kikuchi T."/>
        </authorList>
    </citation>
    <scope>NUCLEOTIDE SEQUENCE</scope>
    <source>
        <strain evidence="1">NKZ352</strain>
    </source>
</reference>
<dbReference type="AlphaFoldDB" id="A0A8S1H0F2"/>
<evidence type="ECO:0000313" key="1">
    <source>
        <dbReference type="EMBL" id="CAD6189031.1"/>
    </source>
</evidence>
<dbReference type="EMBL" id="CAJGYM010000009">
    <property type="protein sequence ID" value="CAD6189031.1"/>
    <property type="molecule type" value="Genomic_DNA"/>
</dbReference>